<evidence type="ECO:0000256" key="6">
    <source>
        <dbReference type="ARBA" id="ARBA00022989"/>
    </source>
</evidence>
<dbReference type="Pfam" id="PF04535">
    <property type="entry name" value="CASP_dom"/>
    <property type="match status" value="1"/>
</dbReference>
<keyword evidence="4 8" id="KW-1003">Cell membrane</keyword>
<dbReference type="InterPro" id="IPR006702">
    <property type="entry name" value="CASP_dom"/>
</dbReference>
<evidence type="ECO:0000256" key="2">
    <source>
        <dbReference type="ARBA" id="ARBA00007651"/>
    </source>
</evidence>
<comment type="similarity">
    <text evidence="2 8">Belongs to the Casparian strip membrane proteins (CASP) family.</text>
</comment>
<evidence type="ECO:0000256" key="5">
    <source>
        <dbReference type="ARBA" id="ARBA00022692"/>
    </source>
</evidence>
<dbReference type="PANTHER" id="PTHR33573:SF47">
    <property type="entry name" value="CASP-LIKE PROTEIN 1U1"/>
    <property type="match status" value="1"/>
</dbReference>
<evidence type="ECO:0000256" key="9">
    <source>
        <dbReference type="SAM" id="MobiDB-lite"/>
    </source>
</evidence>
<comment type="subcellular location">
    <subcellularLocation>
        <location evidence="1 8">Cell membrane</location>
        <topology evidence="1 8">Multi-pass membrane protein</topology>
    </subcellularLocation>
</comment>
<comment type="caution">
    <text evidence="11">The sequence shown here is derived from an EMBL/GenBank/DDBJ whole genome shotgun (WGS) entry which is preliminary data.</text>
</comment>
<organism evidence="11 12">
    <name type="scientific">Trapa incisa</name>
    <dbReference type="NCBI Taxonomy" id="236973"/>
    <lineage>
        <taxon>Eukaryota</taxon>
        <taxon>Viridiplantae</taxon>
        <taxon>Streptophyta</taxon>
        <taxon>Embryophyta</taxon>
        <taxon>Tracheophyta</taxon>
        <taxon>Spermatophyta</taxon>
        <taxon>Magnoliopsida</taxon>
        <taxon>eudicotyledons</taxon>
        <taxon>Gunneridae</taxon>
        <taxon>Pentapetalae</taxon>
        <taxon>rosids</taxon>
        <taxon>malvids</taxon>
        <taxon>Myrtales</taxon>
        <taxon>Lythraceae</taxon>
        <taxon>Trapa</taxon>
    </lineage>
</organism>
<proteinExistence type="inferred from homology"/>
<evidence type="ECO:0000256" key="4">
    <source>
        <dbReference type="ARBA" id="ARBA00022475"/>
    </source>
</evidence>
<keyword evidence="6 8" id="KW-1133">Transmembrane helix</keyword>
<dbReference type="InterPro" id="IPR006459">
    <property type="entry name" value="CASP/CASPL"/>
</dbReference>
<evidence type="ECO:0000313" key="12">
    <source>
        <dbReference type="Proteomes" id="UP001345219"/>
    </source>
</evidence>
<feature type="transmembrane region" description="Helical" evidence="8">
    <location>
        <begin position="115"/>
        <end position="142"/>
    </location>
</feature>
<dbReference type="PANTHER" id="PTHR33573">
    <property type="entry name" value="CASP-LIKE PROTEIN 4A4"/>
    <property type="match status" value="1"/>
</dbReference>
<feature type="transmembrane region" description="Helical" evidence="8">
    <location>
        <begin position="78"/>
        <end position="103"/>
    </location>
</feature>
<reference evidence="11 12" key="1">
    <citation type="journal article" date="2023" name="Hortic Res">
        <title>Pangenome of water caltrop reveals structural variations and asymmetric subgenome divergence after allopolyploidization.</title>
        <authorList>
            <person name="Zhang X."/>
            <person name="Chen Y."/>
            <person name="Wang L."/>
            <person name="Yuan Y."/>
            <person name="Fang M."/>
            <person name="Shi L."/>
            <person name="Lu R."/>
            <person name="Comes H.P."/>
            <person name="Ma Y."/>
            <person name="Chen Y."/>
            <person name="Huang G."/>
            <person name="Zhou Y."/>
            <person name="Zheng Z."/>
            <person name="Qiu Y."/>
        </authorList>
    </citation>
    <scope>NUCLEOTIDE SEQUENCE [LARGE SCALE GENOMIC DNA]</scope>
    <source>
        <tissue evidence="11">Roots</tissue>
    </source>
</reference>
<evidence type="ECO:0000259" key="10">
    <source>
        <dbReference type="Pfam" id="PF04535"/>
    </source>
</evidence>
<comment type="subunit">
    <text evidence="3 8">Homodimer and heterodimers.</text>
</comment>
<evidence type="ECO:0000256" key="1">
    <source>
        <dbReference type="ARBA" id="ARBA00004651"/>
    </source>
</evidence>
<protein>
    <recommendedName>
        <fullName evidence="8">CASP-like protein</fullName>
    </recommendedName>
</protein>
<evidence type="ECO:0000256" key="7">
    <source>
        <dbReference type="ARBA" id="ARBA00023136"/>
    </source>
</evidence>
<evidence type="ECO:0000313" key="11">
    <source>
        <dbReference type="EMBL" id="KAK4760256.1"/>
    </source>
</evidence>
<feature type="transmembrane region" description="Helical" evidence="8">
    <location>
        <begin position="166"/>
        <end position="188"/>
    </location>
</feature>
<dbReference type="NCBIfam" id="TIGR01569">
    <property type="entry name" value="A_tha_TIGR01569"/>
    <property type="match status" value="1"/>
</dbReference>
<feature type="domain" description="Casparian strip membrane protein" evidence="10">
    <location>
        <begin position="35"/>
        <end position="179"/>
    </location>
</feature>
<feature type="transmembrane region" description="Helical" evidence="8">
    <location>
        <begin position="39"/>
        <end position="58"/>
    </location>
</feature>
<keyword evidence="12" id="KW-1185">Reference proteome</keyword>
<gene>
    <name evidence="11" type="ORF">SAY87_005149</name>
</gene>
<sequence length="198" mass="21970">MMSTPAPEADQSQKKTPNSSSIIVCPRLPHWSFFLAQSFLRAAAAASTLVAIFVMVTSRESVVIFGFTLKARYHYSSSLRFLLGVDSAVLAFSVLSAAFLCGLSRSGEQQSFRHYFLLFLHDLVMTVLMISGCSAATAIGYVSRYGEDKMGWHSVCNWIEYFCNRVLVSVVLSYLAFFCYFALTITSAHKVALLSSRH</sequence>
<evidence type="ECO:0000256" key="8">
    <source>
        <dbReference type="RuleBase" id="RU361233"/>
    </source>
</evidence>
<feature type="region of interest" description="Disordered" evidence="9">
    <location>
        <begin position="1"/>
        <end position="20"/>
    </location>
</feature>
<evidence type="ECO:0000256" key="3">
    <source>
        <dbReference type="ARBA" id="ARBA00011489"/>
    </source>
</evidence>
<keyword evidence="7 8" id="KW-0472">Membrane</keyword>
<keyword evidence="5 8" id="KW-0812">Transmembrane</keyword>
<dbReference type="Proteomes" id="UP001345219">
    <property type="component" value="Chromosome 5"/>
</dbReference>
<name>A0AAN7K5C1_9MYRT</name>
<accession>A0AAN7K5C1</accession>
<dbReference type="GO" id="GO:0005886">
    <property type="term" value="C:plasma membrane"/>
    <property type="evidence" value="ECO:0007669"/>
    <property type="project" value="UniProtKB-SubCell"/>
</dbReference>
<dbReference type="AlphaFoldDB" id="A0AAN7K5C1"/>
<dbReference type="EMBL" id="JAXIOK010000010">
    <property type="protein sequence ID" value="KAK4760256.1"/>
    <property type="molecule type" value="Genomic_DNA"/>
</dbReference>